<organism evidence="2 3">
    <name type="scientific">Dunaliella salina</name>
    <name type="common">Green alga</name>
    <name type="synonym">Protococcus salinus</name>
    <dbReference type="NCBI Taxonomy" id="3046"/>
    <lineage>
        <taxon>Eukaryota</taxon>
        <taxon>Viridiplantae</taxon>
        <taxon>Chlorophyta</taxon>
        <taxon>core chlorophytes</taxon>
        <taxon>Chlorophyceae</taxon>
        <taxon>CS clade</taxon>
        <taxon>Chlamydomonadales</taxon>
        <taxon>Dunaliellaceae</taxon>
        <taxon>Dunaliella</taxon>
    </lineage>
</organism>
<feature type="compositionally biased region" description="Low complexity" evidence="1">
    <location>
        <begin position="272"/>
        <end position="282"/>
    </location>
</feature>
<proteinExistence type="predicted"/>
<feature type="region of interest" description="Disordered" evidence="1">
    <location>
        <begin position="172"/>
        <end position="297"/>
    </location>
</feature>
<evidence type="ECO:0000313" key="2">
    <source>
        <dbReference type="EMBL" id="KAF5831571.1"/>
    </source>
</evidence>
<reference evidence="2" key="1">
    <citation type="submission" date="2017-08" db="EMBL/GenBank/DDBJ databases">
        <authorList>
            <person name="Polle J.E."/>
            <person name="Barry K."/>
            <person name="Cushman J."/>
            <person name="Schmutz J."/>
            <person name="Tran D."/>
            <person name="Hathwaick L.T."/>
            <person name="Yim W.C."/>
            <person name="Jenkins J."/>
            <person name="Mckie-Krisberg Z.M."/>
            <person name="Prochnik S."/>
            <person name="Lindquist E."/>
            <person name="Dockter R.B."/>
            <person name="Adam C."/>
            <person name="Molina H."/>
            <person name="Bunkerborg J."/>
            <person name="Jin E."/>
            <person name="Buchheim M."/>
            <person name="Magnuson J."/>
        </authorList>
    </citation>
    <scope>NUCLEOTIDE SEQUENCE</scope>
    <source>
        <strain evidence="2">CCAP 19/18</strain>
    </source>
</reference>
<name>A0ABQ7GAD7_DUNSA</name>
<dbReference type="PANTHER" id="PTHR13184">
    <property type="entry name" value="37S RIBOSOMAL PROTEIN S22"/>
    <property type="match status" value="1"/>
</dbReference>
<accession>A0ABQ7GAD7</accession>
<comment type="caution">
    <text evidence="2">The sequence shown here is derived from an EMBL/GenBank/DDBJ whole genome shotgun (WGS) entry which is preliminary data.</text>
</comment>
<feature type="compositionally biased region" description="Low complexity" evidence="1">
    <location>
        <begin position="182"/>
        <end position="207"/>
    </location>
</feature>
<sequence>VNWLTQLIPDPKNADMYLLMCMHMHTCVHRVWCHFGQRYEAPDFMRNTLGRGKDGISVRGAMDAHFSYVILRRGPRPKAAEPSHPLSDQRHVQSVAQDQPISEEELWHEILLERMRTQEKPPSGLPKVPQGLEEHKQAQAVAHDRDGIFEGSLAATSLSTRVDALGQHLAKVESGEDGPWGEGNPAAATEGAEGAAAAAAAQVSGAHARPRRPLFSGVDADSFTGTDAGHEPSEEQRQPQVEQTSHRDFEGEEHIFRDSRHGNKGGVYADASSSSSSSSTGSISGGGSGSSDFDLGFRNGDSTFDRVLSDEHPQGTLDPGAHAEAFERKYPAHGRGLVDRLMALEDAGISWASNREGGLDADAVEAAMASIPQEELHVGGTGTHHASDGDAPPSVSMYAHEVEDHASLSSHIGEELGADTVKQHQVQAHARSAALHDALPDEVERAMHRLHQRKGGDNPLRSARTAGGMLGSDYRARAAAPWPRIYREPMKRGGHVILDLCMPLEEERSATQGECLEERRKQAGADAGAGAPKVDVTAGALHGRLSRQVVTKANAGRVLDKEAYRLSKEVSWGDLWPSFYIIK</sequence>
<gene>
    <name evidence="2" type="ORF">DUNSADRAFT_12951</name>
</gene>
<feature type="region of interest" description="Disordered" evidence="1">
    <location>
        <begin position="118"/>
        <end position="140"/>
    </location>
</feature>
<dbReference type="EMBL" id="MU069938">
    <property type="protein sequence ID" value="KAF5831571.1"/>
    <property type="molecule type" value="Genomic_DNA"/>
</dbReference>
<dbReference type="Proteomes" id="UP000815325">
    <property type="component" value="Unassembled WGS sequence"/>
</dbReference>
<dbReference type="InterPro" id="IPR052571">
    <property type="entry name" value="Mt_RNA_Methyltransferase"/>
</dbReference>
<evidence type="ECO:0000313" key="3">
    <source>
        <dbReference type="Proteomes" id="UP000815325"/>
    </source>
</evidence>
<feature type="compositionally biased region" description="Basic and acidic residues" evidence="1">
    <location>
        <begin position="244"/>
        <end position="261"/>
    </location>
</feature>
<feature type="compositionally biased region" description="Basic and acidic residues" evidence="1">
    <location>
        <begin position="228"/>
        <end position="237"/>
    </location>
</feature>
<keyword evidence="3" id="KW-1185">Reference proteome</keyword>
<evidence type="ECO:0000256" key="1">
    <source>
        <dbReference type="SAM" id="MobiDB-lite"/>
    </source>
</evidence>
<feature type="region of interest" description="Disordered" evidence="1">
    <location>
        <begin position="76"/>
        <end position="99"/>
    </location>
</feature>
<feature type="non-terminal residue" evidence="2">
    <location>
        <position position="1"/>
    </location>
</feature>
<protein>
    <submittedName>
        <fullName evidence="2">Uncharacterized protein</fullName>
    </submittedName>
</protein>
<dbReference type="PANTHER" id="PTHR13184:SF5">
    <property type="entry name" value="METHYLTRANSFERASE-LIKE PROTEIN 17, MITOCHONDRIAL"/>
    <property type="match status" value="1"/>
</dbReference>